<dbReference type="AlphaFoldDB" id="A0A1W6Z7C2"/>
<dbReference type="Proteomes" id="UP000194161">
    <property type="component" value="Chromosome"/>
</dbReference>
<feature type="signal peptide" evidence="2">
    <location>
        <begin position="1"/>
        <end position="20"/>
    </location>
</feature>
<name>A0A1W6Z7C2_9BORD</name>
<keyword evidence="2" id="KW-0732">Signal</keyword>
<dbReference type="PROSITE" id="PS51257">
    <property type="entry name" value="PROKAR_LIPOPROTEIN"/>
    <property type="match status" value="1"/>
</dbReference>
<dbReference type="KEGG" id="bgm:CAL15_01375"/>
<reference evidence="3 4" key="1">
    <citation type="submission" date="2017-05" db="EMBL/GenBank/DDBJ databases">
        <title>Complete and WGS of Bordetella genogroups.</title>
        <authorList>
            <person name="Spilker T."/>
            <person name="LiPuma J."/>
        </authorList>
    </citation>
    <scope>NUCLEOTIDE SEQUENCE [LARGE SCALE GENOMIC DNA]</scope>
    <source>
        <strain evidence="3 4">AU7206</strain>
    </source>
</reference>
<evidence type="ECO:0008006" key="5">
    <source>
        <dbReference type="Google" id="ProtNLM"/>
    </source>
</evidence>
<dbReference type="STRING" id="463040.CAL15_01375"/>
<proteinExistence type="predicted"/>
<sequence>MSIRAPGRLLIVAAVLALSACTEPSQELQHSGNVGKPYYDGTGSNFMAPGWKPGDKNSWQQELKTRNQRGQNEYTRVY</sequence>
<accession>A0A1W6Z7C2</accession>
<protein>
    <recommendedName>
        <fullName evidence="5">Lipoprotein</fullName>
    </recommendedName>
</protein>
<gene>
    <name evidence="3" type="ORF">CAL15_01375</name>
</gene>
<dbReference type="RefSeq" id="WP_420042525.1">
    <property type="nucleotide sequence ID" value="NZ_CP021111.1"/>
</dbReference>
<evidence type="ECO:0000256" key="2">
    <source>
        <dbReference type="SAM" id="SignalP"/>
    </source>
</evidence>
<dbReference type="EMBL" id="CP021111">
    <property type="protein sequence ID" value="ARP93152.1"/>
    <property type="molecule type" value="Genomic_DNA"/>
</dbReference>
<feature type="chain" id="PRO_5012800397" description="Lipoprotein" evidence="2">
    <location>
        <begin position="21"/>
        <end position="78"/>
    </location>
</feature>
<evidence type="ECO:0000313" key="3">
    <source>
        <dbReference type="EMBL" id="ARP93152.1"/>
    </source>
</evidence>
<evidence type="ECO:0000313" key="4">
    <source>
        <dbReference type="Proteomes" id="UP000194161"/>
    </source>
</evidence>
<feature type="region of interest" description="Disordered" evidence="1">
    <location>
        <begin position="45"/>
        <end position="78"/>
    </location>
</feature>
<evidence type="ECO:0000256" key="1">
    <source>
        <dbReference type="SAM" id="MobiDB-lite"/>
    </source>
</evidence>
<keyword evidence="4" id="KW-1185">Reference proteome</keyword>
<organism evidence="3 4">
    <name type="scientific">Bordetella genomosp. 13</name>
    <dbReference type="NCBI Taxonomy" id="463040"/>
    <lineage>
        <taxon>Bacteria</taxon>
        <taxon>Pseudomonadati</taxon>
        <taxon>Pseudomonadota</taxon>
        <taxon>Betaproteobacteria</taxon>
        <taxon>Burkholderiales</taxon>
        <taxon>Alcaligenaceae</taxon>
        <taxon>Bordetella</taxon>
    </lineage>
</organism>
<feature type="compositionally biased region" description="Polar residues" evidence="1">
    <location>
        <begin position="57"/>
        <end position="78"/>
    </location>
</feature>